<dbReference type="EMBL" id="LWAE01000006">
    <property type="protein sequence ID" value="KZL90118.1"/>
    <property type="molecule type" value="Genomic_DNA"/>
</dbReference>
<feature type="transmembrane region" description="Helical" evidence="1">
    <location>
        <begin position="67"/>
        <end position="90"/>
    </location>
</feature>
<feature type="transmembrane region" description="Helical" evidence="1">
    <location>
        <begin position="12"/>
        <end position="31"/>
    </location>
</feature>
<keyword evidence="3" id="KW-1185">Reference proteome</keyword>
<proteinExistence type="predicted"/>
<reference evidence="2 3" key="1">
    <citation type="submission" date="2016-04" db="EMBL/GenBank/DDBJ databases">
        <title>Genome sequence of Clostridium magnum DSM 2767.</title>
        <authorList>
            <person name="Poehlein A."/>
            <person name="Uhlig R."/>
            <person name="Fischer R."/>
            <person name="Bahl H."/>
            <person name="Daniel R."/>
        </authorList>
    </citation>
    <scope>NUCLEOTIDE SEQUENCE [LARGE SCALE GENOMIC DNA]</scope>
    <source>
        <strain evidence="2 3">DSM 2767</strain>
    </source>
</reference>
<name>A0A161WTD0_9CLOT</name>
<dbReference type="RefSeq" id="WP_066627550.1">
    <property type="nucleotide sequence ID" value="NZ_FQXL01000006.1"/>
</dbReference>
<evidence type="ECO:0000256" key="1">
    <source>
        <dbReference type="SAM" id="Phobius"/>
    </source>
</evidence>
<protein>
    <submittedName>
        <fullName evidence="2">Uncharacterized protein</fullName>
    </submittedName>
</protein>
<dbReference type="OrthoDB" id="1708005at2"/>
<dbReference type="STRING" id="1121326.CLMAG_46100"/>
<feature type="transmembrane region" description="Helical" evidence="1">
    <location>
        <begin position="136"/>
        <end position="162"/>
    </location>
</feature>
<evidence type="ECO:0000313" key="2">
    <source>
        <dbReference type="EMBL" id="KZL90118.1"/>
    </source>
</evidence>
<organism evidence="2 3">
    <name type="scientific">Clostridium magnum DSM 2767</name>
    <dbReference type="NCBI Taxonomy" id="1121326"/>
    <lineage>
        <taxon>Bacteria</taxon>
        <taxon>Bacillati</taxon>
        <taxon>Bacillota</taxon>
        <taxon>Clostridia</taxon>
        <taxon>Eubacteriales</taxon>
        <taxon>Clostridiaceae</taxon>
        <taxon>Clostridium</taxon>
    </lineage>
</organism>
<keyword evidence="1" id="KW-0812">Transmembrane</keyword>
<dbReference type="Proteomes" id="UP000076603">
    <property type="component" value="Unassembled WGS sequence"/>
</dbReference>
<dbReference type="PATRIC" id="fig|1121326.3.peg.4669"/>
<keyword evidence="1" id="KW-0472">Membrane</keyword>
<comment type="caution">
    <text evidence="2">The sequence shown here is derived from an EMBL/GenBank/DDBJ whole genome shotgun (WGS) entry which is preliminary data.</text>
</comment>
<keyword evidence="1" id="KW-1133">Transmembrane helix</keyword>
<sequence>MDIRNKKTSYIAKGGFFTAIGFIFIYLSTIVPVNRAYLLAMASCIIPLSVITTNVKNAIVVYMSTSLLALLICGAKITVVLYIIFFGIYGLVKYYIELLRKLYLELILKLLFLNIDLAILLFIYKLFFPGLLKIAMPVYIIVAAAQVAFLVFDYILTMFITYSNKHFIKKLNL</sequence>
<evidence type="ECO:0000313" key="3">
    <source>
        <dbReference type="Proteomes" id="UP000076603"/>
    </source>
</evidence>
<gene>
    <name evidence="2" type="ORF">CLMAG_46100</name>
</gene>
<accession>A0A161WTD0</accession>
<dbReference type="AlphaFoldDB" id="A0A161WTD0"/>
<feature type="transmembrane region" description="Helical" evidence="1">
    <location>
        <begin position="102"/>
        <end position="124"/>
    </location>
</feature>